<dbReference type="InterPro" id="IPR049207">
    <property type="entry name" value="DUF4246_N"/>
</dbReference>
<gene>
    <name evidence="3" type="ORF">ACIO7M_31180</name>
</gene>
<dbReference type="InterPro" id="IPR049192">
    <property type="entry name" value="DUF4246_C"/>
</dbReference>
<name>A0ABW8EUJ4_STRT5</name>
<feature type="domain" description="DUF4246" evidence="1">
    <location>
        <begin position="82"/>
        <end position="472"/>
    </location>
</feature>
<dbReference type="Pfam" id="PF21666">
    <property type="entry name" value="DUF4246_N"/>
    <property type="match status" value="1"/>
</dbReference>
<keyword evidence="4" id="KW-1185">Reference proteome</keyword>
<sequence length="516" mass="58717">MVPVVVHPSERPRQLTGTSAFPLPFESVRSALFATPRTLREIEMMQCSAHIRSKPAWFDKMHDPEVVARWTKEAVAQGLTEAQVAYVLAELGHYAALRDAGTGIEVSAVDGVWQSDTLVDAELRSRLREAVRVLEEVPEEEKDWHPGSDGQVLDLVHPSLFCLVRDVSGGPERAWRNPTNHYAKHEFSEKFQWLPSDVDVSDDGRAVFRSYVNNVHPEEHRELAAVLPDLFARMLPLLENVLTDLRHPRPLRIEADPYGWYDSEPERPDKAAFDDDEAYQAALRAWGTAQDDWWENRSPVVPDAPEFTPPELPDAASRVGLRGRRLQVIVKLATVHLTPEQPEYPGGSWHVEGMLNERIVSTGIYYWDSENITESRLGFRAALDDPYYEQNDDNGVREVYGLENEDALNQVLGSVPTPAGRCLAFPNVLQHRVDSFRLADPARPGHRKILAFFLVDPSETIVSTSDVPPQQPWADTTTMTLEQAKQYREELMRERKFFVAEHNEQVYEREFSLCEH</sequence>
<dbReference type="PANTHER" id="PTHR33119">
    <property type="entry name" value="IFI3P"/>
    <property type="match status" value="1"/>
</dbReference>
<protein>
    <submittedName>
        <fullName evidence="3">DUF4246 domain-containing protein</fullName>
    </submittedName>
</protein>
<dbReference type="InterPro" id="IPR025340">
    <property type="entry name" value="DUF4246"/>
</dbReference>
<organism evidence="3 4">
    <name type="scientific">Streptomyces toxytricini</name>
    <name type="common">Actinomyces toxytricini</name>
    <dbReference type="NCBI Taxonomy" id="67369"/>
    <lineage>
        <taxon>Bacteria</taxon>
        <taxon>Bacillati</taxon>
        <taxon>Actinomycetota</taxon>
        <taxon>Actinomycetes</taxon>
        <taxon>Kitasatosporales</taxon>
        <taxon>Streptomycetaceae</taxon>
        <taxon>Streptomyces</taxon>
    </lineage>
</organism>
<dbReference type="PANTHER" id="PTHR33119:SF1">
    <property type="entry name" value="FE2OG DIOXYGENASE DOMAIN-CONTAINING PROTEIN"/>
    <property type="match status" value="1"/>
</dbReference>
<dbReference type="RefSeq" id="WP_402386981.1">
    <property type="nucleotide sequence ID" value="NZ_JBIUYY010000018.1"/>
</dbReference>
<accession>A0ABW8EUJ4</accession>
<dbReference type="Proteomes" id="UP001617351">
    <property type="component" value="Unassembled WGS sequence"/>
</dbReference>
<comment type="caution">
    <text evidence="3">The sequence shown here is derived from an EMBL/GenBank/DDBJ whole genome shotgun (WGS) entry which is preliminary data.</text>
</comment>
<feature type="domain" description="DUF4246" evidence="2">
    <location>
        <begin position="9"/>
        <end position="73"/>
    </location>
</feature>
<dbReference type="Pfam" id="PF14033">
    <property type="entry name" value="DUF4246"/>
    <property type="match status" value="1"/>
</dbReference>
<evidence type="ECO:0000313" key="3">
    <source>
        <dbReference type="EMBL" id="MFJ2825546.1"/>
    </source>
</evidence>
<dbReference type="EMBL" id="JBIUYY010000018">
    <property type="protein sequence ID" value="MFJ2825546.1"/>
    <property type="molecule type" value="Genomic_DNA"/>
</dbReference>
<evidence type="ECO:0000259" key="1">
    <source>
        <dbReference type="Pfam" id="PF14033"/>
    </source>
</evidence>
<evidence type="ECO:0000259" key="2">
    <source>
        <dbReference type="Pfam" id="PF21666"/>
    </source>
</evidence>
<proteinExistence type="predicted"/>
<reference evidence="3 4" key="1">
    <citation type="submission" date="2024-10" db="EMBL/GenBank/DDBJ databases">
        <title>The Natural Products Discovery Center: Release of the First 8490 Sequenced Strains for Exploring Actinobacteria Biosynthetic Diversity.</title>
        <authorList>
            <person name="Kalkreuter E."/>
            <person name="Kautsar S.A."/>
            <person name="Yang D."/>
            <person name="Bader C.D."/>
            <person name="Teijaro C.N."/>
            <person name="Fluegel L."/>
            <person name="Davis C.M."/>
            <person name="Simpson J.R."/>
            <person name="Lauterbach L."/>
            <person name="Steele A.D."/>
            <person name="Gui C."/>
            <person name="Meng S."/>
            <person name="Li G."/>
            <person name="Viehrig K."/>
            <person name="Ye F."/>
            <person name="Su P."/>
            <person name="Kiefer A.F."/>
            <person name="Nichols A."/>
            <person name="Cepeda A.J."/>
            <person name="Yan W."/>
            <person name="Fan B."/>
            <person name="Jiang Y."/>
            <person name="Adhikari A."/>
            <person name="Zheng C.-J."/>
            <person name="Schuster L."/>
            <person name="Cowan T.M."/>
            <person name="Smanski M.J."/>
            <person name="Chevrette M.G."/>
            <person name="De Carvalho L.P.S."/>
            <person name="Shen B."/>
        </authorList>
    </citation>
    <scope>NUCLEOTIDE SEQUENCE [LARGE SCALE GENOMIC DNA]</scope>
    <source>
        <strain evidence="3 4">NPDC087220</strain>
    </source>
</reference>
<evidence type="ECO:0000313" key="4">
    <source>
        <dbReference type="Proteomes" id="UP001617351"/>
    </source>
</evidence>